<name>A0AAD4R3A2_9BILA</name>
<evidence type="ECO:0000313" key="2">
    <source>
        <dbReference type="Proteomes" id="UP001201812"/>
    </source>
</evidence>
<accession>A0AAD4R3A2</accession>
<comment type="caution">
    <text evidence="1">The sequence shown here is derived from an EMBL/GenBank/DDBJ whole genome shotgun (WGS) entry which is preliminary data.</text>
</comment>
<reference evidence="1" key="1">
    <citation type="submission" date="2022-01" db="EMBL/GenBank/DDBJ databases">
        <title>Genome Sequence Resource for Two Populations of Ditylenchus destructor, the Migratory Endoparasitic Phytonematode.</title>
        <authorList>
            <person name="Zhang H."/>
            <person name="Lin R."/>
            <person name="Xie B."/>
        </authorList>
    </citation>
    <scope>NUCLEOTIDE SEQUENCE</scope>
    <source>
        <strain evidence="1">BazhouSP</strain>
    </source>
</reference>
<dbReference type="EMBL" id="JAKKPZ010000016">
    <property type="protein sequence ID" value="KAI1713074.1"/>
    <property type="molecule type" value="Genomic_DNA"/>
</dbReference>
<organism evidence="1 2">
    <name type="scientific">Ditylenchus destructor</name>
    <dbReference type="NCBI Taxonomy" id="166010"/>
    <lineage>
        <taxon>Eukaryota</taxon>
        <taxon>Metazoa</taxon>
        <taxon>Ecdysozoa</taxon>
        <taxon>Nematoda</taxon>
        <taxon>Chromadorea</taxon>
        <taxon>Rhabditida</taxon>
        <taxon>Tylenchina</taxon>
        <taxon>Tylenchomorpha</taxon>
        <taxon>Sphaerularioidea</taxon>
        <taxon>Anguinidae</taxon>
        <taxon>Anguininae</taxon>
        <taxon>Ditylenchus</taxon>
    </lineage>
</organism>
<dbReference type="Proteomes" id="UP001201812">
    <property type="component" value="Unassembled WGS sequence"/>
</dbReference>
<protein>
    <submittedName>
        <fullName evidence="1">Uncharacterized protein</fullName>
    </submittedName>
</protein>
<proteinExistence type="predicted"/>
<sequence>MFLEEDILGKRVPRADYKNQRHRPSPFPKADFSLLSRMLAQHFWNDQILDQPVLASGVAMPMPKTEHKAASGHIDLLIGHFLQKSDAYINNSRPSQFLS</sequence>
<dbReference type="AlphaFoldDB" id="A0AAD4R3A2"/>
<gene>
    <name evidence="1" type="ORF">DdX_09146</name>
</gene>
<evidence type="ECO:0000313" key="1">
    <source>
        <dbReference type="EMBL" id="KAI1713074.1"/>
    </source>
</evidence>
<keyword evidence="2" id="KW-1185">Reference proteome</keyword>